<dbReference type="Pfam" id="PF07727">
    <property type="entry name" value="RVT_2"/>
    <property type="match status" value="1"/>
</dbReference>
<name>A0A2K3NE79_TRIPR</name>
<protein>
    <recommendedName>
        <fullName evidence="1">Reverse transcriptase Ty1/copia-type domain-containing protein</fullName>
    </recommendedName>
</protein>
<organism evidence="2 3">
    <name type="scientific">Trifolium pratense</name>
    <name type="common">Red clover</name>
    <dbReference type="NCBI Taxonomy" id="57577"/>
    <lineage>
        <taxon>Eukaryota</taxon>
        <taxon>Viridiplantae</taxon>
        <taxon>Streptophyta</taxon>
        <taxon>Embryophyta</taxon>
        <taxon>Tracheophyta</taxon>
        <taxon>Spermatophyta</taxon>
        <taxon>Magnoliopsida</taxon>
        <taxon>eudicotyledons</taxon>
        <taxon>Gunneridae</taxon>
        <taxon>Pentapetalae</taxon>
        <taxon>rosids</taxon>
        <taxon>fabids</taxon>
        <taxon>Fabales</taxon>
        <taxon>Fabaceae</taxon>
        <taxon>Papilionoideae</taxon>
        <taxon>50 kb inversion clade</taxon>
        <taxon>NPAAA clade</taxon>
        <taxon>Hologalegina</taxon>
        <taxon>IRL clade</taxon>
        <taxon>Trifolieae</taxon>
        <taxon>Trifolium</taxon>
    </lineage>
</organism>
<evidence type="ECO:0000313" key="2">
    <source>
        <dbReference type="EMBL" id="PNY01341.1"/>
    </source>
</evidence>
<comment type="caution">
    <text evidence="2">The sequence shown here is derived from an EMBL/GenBank/DDBJ whole genome shotgun (WGS) entry which is preliminary data.</text>
</comment>
<dbReference type="Proteomes" id="UP000236291">
    <property type="component" value="Unassembled WGS sequence"/>
</dbReference>
<reference evidence="2 3" key="2">
    <citation type="journal article" date="2017" name="Front. Plant Sci.">
        <title>Gene Classification and Mining of Molecular Markers Useful in Red Clover (Trifolium pratense) Breeding.</title>
        <authorList>
            <person name="Istvanek J."/>
            <person name="Dluhosova J."/>
            <person name="Dluhos P."/>
            <person name="Patkova L."/>
            <person name="Nedelnik J."/>
            <person name="Repkova J."/>
        </authorList>
    </citation>
    <scope>NUCLEOTIDE SEQUENCE [LARGE SCALE GENOMIC DNA]</scope>
    <source>
        <strain evidence="3">cv. Tatra</strain>
        <tissue evidence="2">Young leaves</tissue>
    </source>
</reference>
<dbReference type="InterPro" id="IPR043502">
    <property type="entry name" value="DNA/RNA_pol_sf"/>
</dbReference>
<accession>A0A2K3NE79</accession>
<dbReference type="SUPFAM" id="SSF56672">
    <property type="entry name" value="DNA/RNA polymerases"/>
    <property type="match status" value="1"/>
</dbReference>
<proteinExistence type="predicted"/>
<sequence length="244" mass="27093">MTTVRALLPVTVNCGWSLSQMDVKNTYLHGDLEEEVYMKLLLVDPQSSDSFMVYKLHKPTYGLKQSPHAWHAKLSSSLQELGFLRSATYSSLFDISNETLVVLVYVDDLILIGNSSSKGLFLNQHKYILDLHEDVEMTNCKPTLTPLDSKLNLDTASAPLHDINDYQQLVGSIGRGIVLAKNGHTNNCKKHVCSSVEAEYHVMASAACEMIWLEGLLADLGFPTSLPMTTKQAMHIAANPVFHE</sequence>
<dbReference type="AlphaFoldDB" id="A0A2K3NE79"/>
<dbReference type="EMBL" id="ASHM01019988">
    <property type="protein sequence ID" value="PNY01341.1"/>
    <property type="molecule type" value="Genomic_DNA"/>
</dbReference>
<evidence type="ECO:0000259" key="1">
    <source>
        <dbReference type="Pfam" id="PF07727"/>
    </source>
</evidence>
<reference evidence="2 3" key="1">
    <citation type="journal article" date="2014" name="Am. J. Bot.">
        <title>Genome assembly and annotation for red clover (Trifolium pratense; Fabaceae).</title>
        <authorList>
            <person name="Istvanek J."/>
            <person name="Jaros M."/>
            <person name="Krenek A."/>
            <person name="Repkova J."/>
        </authorList>
    </citation>
    <scope>NUCLEOTIDE SEQUENCE [LARGE SCALE GENOMIC DNA]</scope>
    <source>
        <strain evidence="3">cv. Tatra</strain>
        <tissue evidence="2">Young leaves</tissue>
    </source>
</reference>
<feature type="domain" description="Reverse transcriptase Ty1/copia-type" evidence="1">
    <location>
        <begin position="3"/>
        <end position="116"/>
    </location>
</feature>
<gene>
    <name evidence="2" type="ORF">L195_g024633</name>
</gene>
<dbReference type="InterPro" id="IPR013103">
    <property type="entry name" value="RVT_2"/>
</dbReference>
<dbReference type="STRING" id="57577.A0A2K3NE79"/>
<evidence type="ECO:0000313" key="3">
    <source>
        <dbReference type="Proteomes" id="UP000236291"/>
    </source>
</evidence>